<dbReference type="PANTHER" id="PTHR37542">
    <property type="entry name" value="HELO DOMAIN-CONTAINING PROTEIN-RELATED"/>
    <property type="match status" value="1"/>
</dbReference>
<dbReference type="STRING" id="1380566.A0A179FIL8"/>
<evidence type="ECO:0000313" key="3">
    <source>
        <dbReference type="Proteomes" id="UP000078397"/>
    </source>
</evidence>
<keyword evidence="1" id="KW-1133">Transmembrane helix</keyword>
<keyword evidence="3" id="KW-1185">Reference proteome</keyword>
<keyword evidence="1" id="KW-0812">Transmembrane</keyword>
<feature type="transmembrane region" description="Helical" evidence="1">
    <location>
        <begin position="32"/>
        <end position="52"/>
    </location>
</feature>
<evidence type="ECO:0008006" key="4">
    <source>
        <dbReference type="Google" id="ProtNLM"/>
    </source>
</evidence>
<gene>
    <name evidence="2" type="ORF">VFPPC_13954</name>
</gene>
<dbReference type="OrthoDB" id="1911848at2759"/>
<dbReference type="KEGG" id="pchm:VFPPC_13954"/>
<protein>
    <recommendedName>
        <fullName evidence="4">Protein kinase domain-containing protein</fullName>
    </recommendedName>
</protein>
<dbReference type="GeneID" id="28855720"/>
<proteinExistence type="predicted"/>
<evidence type="ECO:0000313" key="2">
    <source>
        <dbReference type="EMBL" id="OAQ64859.1"/>
    </source>
</evidence>
<organism evidence="2 3">
    <name type="scientific">Pochonia chlamydosporia 170</name>
    <dbReference type="NCBI Taxonomy" id="1380566"/>
    <lineage>
        <taxon>Eukaryota</taxon>
        <taxon>Fungi</taxon>
        <taxon>Dikarya</taxon>
        <taxon>Ascomycota</taxon>
        <taxon>Pezizomycotina</taxon>
        <taxon>Sordariomycetes</taxon>
        <taxon>Hypocreomycetidae</taxon>
        <taxon>Hypocreales</taxon>
        <taxon>Clavicipitaceae</taxon>
        <taxon>Pochonia</taxon>
    </lineage>
</organism>
<dbReference type="EMBL" id="LSBJ02000005">
    <property type="protein sequence ID" value="OAQ64859.1"/>
    <property type="molecule type" value="Genomic_DNA"/>
</dbReference>
<dbReference type="RefSeq" id="XP_018142173.1">
    <property type="nucleotide sequence ID" value="XM_018291726.1"/>
</dbReference>
<dbReference type="Proteomes" id="UP000078397">
    <property type="component" value="Unassembled WGS sequence"/>
</dbReference>
<dbReference type="PANTHER" id="PTHR37542:SF3">
    <property type="entry name" value="PRION-INHIBITION AND PROPAGATION HELO DOMAIN-CONTAINING PROTEIN"/>
    <property type="match status" value="1"/>
</dbReference>
<keyword evidence="1" id="KW-0472">Membrane</keyword>
<name>A0A179FIL8_METCM</name>
<comment type="caution">
    <text evidence="2">The sequence shown here is derived from an EMBL/GenBank/DDBJ whole genome shotgun (WGS) entry which is preliminary data.</text>
</comment>
<evidence type="ECO:0000256" key="1">
    <source>
        <dbReference type="SAM" id="Phobius"/>
    </source>
</evidence>
<sequence>MENPWFDLYRHPKTQFNVPRKGRNGFRKRYDVYSLGVVLFEIAVWKPIHVVLGLDRKERPRSTAVNGVQSELLSHCGLSMLESEAGDAFAGTVKFYLTADEDEDETLQLEFWDKVTMAFDGMRV</sequence>
<accession>A0A179FIL8</accession>
<reference evidence="2 3" key="1">
    <citation type="journal article" date="2016" name="PLoS Pathog.">
        <title>Biosynthesis of antibiotic leucinostatins in bio-control fungus Purpureocillium lilacinum and their inhibition on phytophthora revealed by genome mining.</title>
        <authorList>
            <person name="Wang G."/>
            <person name="Liu Z."/>
            <person name="Lin R."/>
            <person name="Li E."/>
            <person name="Mao Z."/>
            <person name="Ling J."/>
            <person name="Yang Y."/>
            <person name="Yin W.B."/>
            <person name="Xie B."/>
        </authorList>
    </citation>
    <scope>NUCLEOTIDE SEQUENCE [LARGE SCALE GENOMIC DNA]</scope>
    <source>
        <strain evidence="2">170</strain>
    </source>
</reference>
<dbReference type="AlphaFoldDB" id="A0A179FIL8"/>